<keyword evidence="3" id="KW-1185">Reference proteome</keyword>
<evidence type="ECO:0000313" key="2">
    <source>
        <dbReference type="EMBL" id="CAF0695379.1"/>
    </source>
</evidence>
<comment type="caution">
    <text evidence="2">The sequence shown here is derived from an EMBL/GenBank/DDBJ whole genome shotgun (WGS) entry which is preliminary data.</text>
</comment>
<organism evidence="2 3">
    <name type="scientific">Candidatus Methylacidithermus pantelleriae</name>
    <dbReference type="NCBI Taxonomy" id="2744239"/>
    <lineage>
        <taxon>Bacteria</taxon>
        <taxon>Pseudomonadati</taxon>
        <taxon>Verrucomicrobiota</taxon>
        <taxon>Methylacidiphilae</taxon>
        <taxon>Methylacidiphilales</taxon>
        <taxon>Methylacidiphilaceae</taxon>
        <taxon>Candidatus Methylacidithermus</taxon>
    </lineage>
</organism>
<accession>A0A8J2FNU7</accession>
<dbReference type="PANTHER" id="PTHR30615:SF8">
    <property type="entry name" value="UPF0047 PROTEIN C4A8.02C"/>
    <property type="match status" value="1"/>
</dbReference>
<gene>
    <name evidence="2" type="ORF">MPNT_190022</name>
</gene>
<reference evidence="2" key="1">
    <citation type="submission" date="2021-02" db="EMBL/GenBank/DDBJ databases">
        <authorList>
            <person name="Cremers G."/>
            <person name="Picone N."/>
        </authorList>
    </citation>
    <scope>NUCLEOTIDE SEQUENCE</scope>
    <source>
        <strain evidence="2">PQ17</strain>
    </source>
</reference>
<dbReference type="EMBL" id="CAJNOB010000011">
    <property type="protein sequence ID" value="CAF0695379.1"/>
    <property type="molecule type" value="Genomic_DNA"/>
</dbReference>
<dbReference type="RefSeq" id="WP_174583091.1">
    <property type="nucleotide sequence ID" value="NZ_CAJNOB010000011.1"/>
</dbReference>
<evidence type="ECO:0000313" key="3">
    <source>
        <dbReference type="Proteomes" id="UP000663859"/>
    </source>
</evidence>
<name>A0A8J2FNU7_9BACT</name>
<comment type="similarity">
    <text evidence="1">Belongs to the UPF0047 family.</text>
</comment>
<dbReference type="AlphaFoldDB" id="A0A8J2FNU7"/>
<dbReference type="Gene3D" id="2.60.120.460">
    <property type="entry name" value="YjbQ-like"/>
    <property type="match status" value="1"/>
</dbReference>
<dbReference type="NCBIfam" id="TIGR00149">
    <property type="entry name" value="TIGR00149_YjbQ"/>
    <property type="match status" value="1"/>
</dbReference>
<dbReference type="SUPFAM" id="SSF111038">
    <property type="entry name" value="YjbQ-like"/>
    <property type="match status" value="1"/>
</dbReference>
<dbReference type="InterPro" id="IPR035917">
    <property type="entry name" value="YjbQ-like_sf"/>
</dbReference>
<protein>
    <recommendedName>
        <fullName evidence="4">YjbQ family protein</fullName>
    </recommendedName>
</protein>
<dbReference type="Pfam" id="PF01894">
    <property type="entry name" value="YjbQ"/>
    <property type="match status" value="1"/>
</dbReference>
<dbReference type="PANTHER" id="PTHR30615">
    <property type="entry name" value="UNCHARACTERIZED PROTEIN YJBQ-RELATED"/>
    <property type="match status" value="1"/>
</dbReference>
<evidence type="ECO:0000256" key="1">
    <source>
        <dbReference type="ARBA" id="ARBA00005534"/>
    </source>
</evidence>
<sequence>MIELHIRTQKRTQSVPIRREVEAILARQGWRNGLLTLFVPHTTAGITVQEEDDPHVMEDLFRTLEQVAPWDNPAWQHHEGNAASHVKAALIGNSLQLLVQHSQLRLGRWQGVFLCEFDGPRTRNLWLEFVEKDSGGTPFQAPS</sequence>
<dbReference type="PIRSF" id="PIRSF004681">
    <property type="entry name" value="UCP004681"/>
    <property type="match status" value="1"/>
</dbReference>
<dbReference type="InterPro" id="IPR001602">
    <property type="entry name" value="UPF0047_YjbQ-like"/>
</dbReference>
<evidence type="ECO:0008006" key="4">
    <source>
        <dbReference type="Google" id="ProtNLM"/>
    </source>
</evidence>
<dbReference type="Proteomes" id="UP000663859">
    <property type="component" value="Unassembled WGS sequence"/>
</dbReference>
<proteinExistence type="inferred from homology"/>